<feature type="transmembrane region" description="Helical" evidence="6">
    <location>
        <begin position="70"/>
        <end position="93"/>
    </location>
</feature>
<proteinExistence type="inferred from homology"/>
<evidence type="ECO:0000256" key="3">
    <source>
        <dbReference type="ARBA" id="ARBA00022692"/>
    </source>
</evidence>
<evidence type="ECO:0000313" key="8">
    <source>
        <dbReference type="EMBL" id="MFC5494607.1"/>
    </source>
</evidence>
<keyword evidence="9" id="KW-1185">Reference proteome</keyword>
<sequence>MGDAQDVILSGSLLVALPVAALAGLLSFFTPCSLPLVPGYLSYVAGMAGAESPVTSELRTGQRAQRSRTLAGATLFVMGFAAVFTAYGALFGALGAQMQTHQETLMRVTGAITIAFGLLFAGAAERIPVFNRTLRPDLRPRVGLAGAPVLGAVFGIGWTPCIGPALAAVLALATTSSTAGRGAALSLTYAFGLGIPFLLAAFSLTRAMRVFAWVRTRSTWITRAGGVLLVLVGLLQVTGAWSELVAELQTVIGSWGAPI</sequence>
<evidence type="ECO:0000256" key="4">
    <source>
        <dbReference type="ARBA" id="ARBA00022989"/>
    </source>
</evidence>
<dbReference type="InterPro" id="IPR003834">
    <property type="entry name" value="Cyt_c_assmbl_TM_dom"/>
</dbReference>
<keyword evidence="5 6" id="KW-0472">Membrane</keyword>
<dbReference type="Proteomes" id="UP001595956">
    <property type="component" value="Unassembled WGS sequence"/>
</dbReference>
<dbReference type="InterPro" id="IPR051790">
    <property type="entry name" value="Cytochrome_c-biogenesis_DsbD"/>
</dbReference>
<organism evidence="8 9">
    <name type="scientific">Nocardioides caricicola</name>
    <dbReference type="NCBI Taxonomy" id="634770"/>
    <lineage>
        <taxon>Bacteria</taxon>
        <taxon>Bacillati</taxon>
        <taxon>Actinomycetota</taxon>
        <taxon>Actinomycetes</taxon>
        <taxon>Propionibacteriales</taxon>
        <taxon>Nocardioidaceae</taxon>
        <taxon>Nocardioides</taxon>
    </lineage>
</organism>
<keyword evidence="3 6" id="KW-0812">Transmembrane</keyword>
<evidence type="ECO:0000256" key="2">
    <source>
        <dbReference type="ARBA" id="ARBA00006143"/>
    </source>
</evidence>
<feature type="transmembrane region" description="Helical" evidence="6">
    <location>
        <begin position="105"/>
        <end position="124"/>
    </location>
</feature>
<accession>A0ABW0N3S6</accession>
<evidence type="ECO:0000259" key="7">
    <source>
        <dbReference type="Pfam" id="PF02683"/>
    </source>
</evidence>
<feature type="transmembrane region" description="Helical" evidence="6">
    <location>
        <begin position="145"/>
        <end position="172"/>
    </location>
</feature>
<dbReference type="EMBL" id="JBHSMD010000005">
    <property type="protein sequence ID" value="MFC5494607.1"/>
    <property type="molecule type" value="Genomic_DNA"/>
</dbReference>
<evidence type="ECO:0000256" key="1">
    <source>
        <dbReference type="ARBA" id="ARBA00004141"/>
    </source>
</evidence>
<comment type="caution">
    <text evidence="8">The sequence shown here is derived from an EMBL/GenBank/DDBJ whole genome shotgun (WGS) entry which is preliminary data.</text>
</comment>
<name>A0ABW0N3S6_9ACTN</name>
<dbReference type="PANTHER" id="PTHR31272">
    <property type="entry name" value="CYTOCHROME C-TYPE BIOGENESIS PROTEIN HI_1454-RELATED"/>
    <property type="match status" value="1"/>
</dbReference>
<feature type="domain" description="Cytochrome C biogenesis protein transmembrane" evidence="7">
    <location>
        <begin position="15"/>
        <end position="215"/>
    </location>
</feature>
<feature type="transmembrane region" description="Helical" evidence="6">
    <location>
        <begin position="220"/>
        <end position="241"/>
    </location>
</feature>
<evidence type="ECO:0000256" key="6">
    <source>
        <dbReference type="SAM" id="Phobius"/>
    </source>
</evidence>
<gene>
    <name evidence="8" type="ORF">ACFPKY_15935</name>
</gene>
<feature type="transmembrane region" description="Helical" evidence="6">
    <location>
        <begin position="7"/>
        <end position="28"/>
    </location>
</feature>
<evidence type="ECO:0000313" key="9">
    <source>
        <dbReference type="Proteomes" id="UP001595956"/>
    </source>
</evidence>
<protein>
    <submittedName>
        <fullName evidence="8">Cytochrome c biogenesis CcdA family protein</fullName>
    </submittedName>
</protein>
<keyword evidence="4 6" id="KW-1133">Transmembrane helix</keyword>
<dbReference type="Pfam" id="PF02683">
    <property type="entry name" value="DsbD_TM"/>
    <property type="match status" value="1"/>
</dbReference>
<dbReference type="PANTHER" id="PTHR31272:SF4">
    <property type="entry name" value="CYTOCHROME C-TYPE BIOGENESIS PROTEIN HI_1454-RELATED"/>
    <property type="match status" value="1"/>
</dbReference>
<feature type="transmembrane region" description="Helical" evidence="6">
    <location>
        <begin position="184"/>
        <end position="208"/>
    </location>
</feature>
<feature type="transmembrane region" description="Helical" evidence="6">
    <location>
        <begin position="40"/>
        <end position="58"/>
    </location>
</feature>
<evidence type="ECO:0000256" key="5">
    <source>
        <dbReference type="ARBA" id="ARBA00023136"/>
    </source>
</evidence>
<reference evidence="9" key="1">
    <citation type="journal article" date="2019" name="Int. J. Syst. Evol. Microbiol.">
        <title>The Global Catalogue of Microorganisms (GCM) 10K type strain sequencing project: providing services to taxonomists for standard genome sequencing and annotation.</title>
        <authorList>
            <consortium name="The Broad Institute Genomics Platform"/>
            <consortium name="The Broad Institute Genome Sequencing Center for Infectious Disease"/>
            <person name="Wu L."/>
            <person name="Ma J."/>
        </authorList>
    </citation>
    <scope>NUCLEOTIDE SEQUENCE [LARGE SCALE GENOMIC DNA]</scope>
    <source>
        <strain evidence="9">KACC 13778</strain>
    </source>
</reference>
<comment type="subcellular location">
    <subcellularLocation>
        <location evidence="1">Membrane</location>
        <topology evidence="1">Multi-pass membrane protein</topology>
    </subcellularLocation>
</comment>
<comment type="similarity">
    <text evidence="2">Belongs to the DsbD family.</text>
</comment>
<dbReference type="RefSeq" id="WP_345170585.1">
    <property type="nucleotide sequence ID" value="NZ_BAABFQ010000001.1"/>
</dbReference>